<feature type="compositionally biased region" description="Pro residues" evidence="1">
    <location>
        <begin position="1333"/>
        <end position="1344"/>
    </location>
</feature>
<feature type="compositionally biased region" description="Low complexity" evidence="1">
    <location>
        <begin position="35"/>
        <end position="45"/>
    </location>
</feature>
<feature type="compositionally biased region" description="Basic and acidic residues" evidence="1">
    <location>
        <begin position="622"/>
        <end position="635"/>
    </location>
</feature>
<gene>
    <name evidence="2" type="ORF">LACBIDRAFT_293962</name>
</gene>
<feature type="region of interest" description="Disordered" evidence="1">
    <location>
        <begin position="1257"/>
        <end position="1297"/>
    </location>
</feature>
<feature type="compositionally biased region" description="Low complexity" evidence="1">
    <location>
        <begin position="1"/>
        <end position="18"/>
    </location>
</feature>
<feature type="region of interest" description="Disordered" evidence="1">
    <location>
        <begin position="396"/>
        <end position="566"/>
    </location>
</feature>
<feature type="compositionally biased region" description="Basic and acidic residues" evidence="1">
    <location>
        <begin position="1357"/>
        <end position="1377"/>
    </location>
</feature>
<dbReference type="Proteomes" id="UP000001194">
    <property type="component" value="Unassembled WGS sequence"/>
</dbReference>
<feature type="region of interest" description="Disordered" evidence="1">
    <location>
        <begin position="787"/>
        <end position="824"/>
    </location>
</feature>
<feature type="compositionally biased region" description="Basic and acidic residues" evidence="1">
    <location>
        <begin position="788"/>
        <end position="799"/>
    </location>
</feature>
<feature type="region of interest" description="Disordered" evidence="1">
    <location>
        <begin position="327"/>
        <end position="378"/>
    </location>
</feature>
<organism evidence="3">
    <name type="scientific">Laccaria bicolor (strain S238N-H82 / ATCC MYA-4686)</name>
    <name type="common">Bicoloured deceiver</name>
    <name type="synonym">Laccaria laccata var. bicolor</name>
    <dbReference type="NCBI Taxonomy" id="486041"/>
    <lineage>
        <taxon>Eukaryota</taxon>
        <taxon>Fungi</taxon>
        <taxon>Dikarya</taxon>
        <taxon>Basidiomycota</taxon>
        <taxon>Agaricomycotina</taxon>
        <taxon>Agaricomycetes</taxon>
        <taxon>Agaricomycetidae</taxon>
        <taxon>Agaricales</taxon>
        <taxon>Agaricineae</taxon>
        <taxon>Hydnangiaceae</taxon>
        <taxon>Laccaria</taxon>
    </lineage>
</organism>
<dbReference type="EMBL" id="DS547099">
    <property type="protein sequence ID" value="EDR09724.1"/>
    <property type="molecule type" value="Genomic_DNA"/>
</dbReference>
<reference evidence="2 3" key="1">
    <citation type="journal article" date="2008" name="Nature">
        <title>The genome of Laccaria bicolor provides insights into mycorrhizal symbiosis.</title>
        <authorList>
            <person name="Martin F."/>
            <person name="Aerts A."/>
            <person name="Ahren D."/>
            <person name="Brun A."/>
            <person name="Danchin E.G.J."/>
            <person name="Duchaussoy F."/>
            <person name="Gibon J."/>
            <person name="Kohler A."/>
            <person name="Lindquist E."/>
            <person name="Pereda V."/>
            <person name="Salamov A."/>
            <person name="Shapiro H.J."/>
            <person name="Wuyts J."/>
            <person name="Blaudez D."/>
            <person name="Buee M."/>
            <person name="Brokstein P."/>
            <person name="Canbaeck B."/>
            <person name="Cohen D."/>
            <person name="Courty P.E."/>
            <person name="Coutinho P.M."/>
            <person name="Delaruelle C."/>
            <person name="Detter J.C."/>
            <person name="Deveau A."/>
            <person name="DiFazio S."/>
            <person name="Duplessis S."/>
            <person name="Fraissinet-Tachet L."/>
            <person name="Lucic E."/>
            <person name="Frey-Klett P."/>
            <person name="Fourrey C."/>
            <person name="Feussner I."/>
            <person name="Gay G."/>
            <person name="Grimwood J."/>
            <person name="Hoegger P.J."/>
            <person name="Jain P."/>
            <person name="Kilaru S."/>
            <person name="Labbe J."/>
            <person name="Lin Y.C."/>
            <person name="Legue V."/>
            <person name="Le Tacon F."/>
            <person name="Marmeisse R."/>
            <person name="Melayah D."/>
            <person name="Montanini B."/>
            <person name="Muratet M."/>
            <person name="Nehls U."/>
            <person name="Niculita-Hirzel H."/>
            <person name="Oudot-Le Secq M.P."/>
            <person name="Peter M."/>
            <person name="Quesneville H."/>
            <person name="Rajashekar B."/>
            <person name="Reich M."/>
            <person name="Rouhier N."/>
            <person name="Schmutz J."/>
            <person name="Yin T."/>
            <person name="Chalot M."/>
            <person name="Henrissat B."/>
            <person name="Kuees U."/>
            <person name="Lucas S."/>
            <person name="Van de Peer Y."/>
            <person name="Podila G.K."/>
            <person name="Polle A."/>
            <person name="Pukkila P.J."/>
            <person name="Richardson P.M."/>
            <person name="Rouze P."/>
            <person name="Sanders I.R."/>
            <person name="Stajich J.E."/>
            <person name="Tunlid A."/>
            <person name="Tuskan G."/>
            <person name="Grigoriev I.V."/>
        </authorList>
    </citation>
    <scope>NUCLEOTIDE SEQUENCE [LARGE SCALE GENOMIC DNA]</scope>
    <source>
        <strain evidence="3">S238N-H82 / ATCC MYA-4686</strain>
    </source>
</reference>
<feature type="region of interest" description="Disordered" evidence="1">
    <location>
        <begin position="1080"/>
        <end position="1101"/>
    </location>
</feature>
<evidence type="ECO:0000313" key="3">
    <source>
        <dbReference type="Proteomes" id="UP000001194"/>
    </source>
</evidence>
<protein>
    <submittedName>
        <fullName evidence="2">Uncharacterized protein</fullName>
    </submittedName>
</protein>
<feature type="region of interest" description="Disordered" evidence="1">
    <location>
        <begin position="156"/>
        <end position="306"/>
    </location>
</feature>
<feature type="compositionally biased region" description="Basic and acidic residues" evidence="1">
    <location>
        <begin position="520"/>
        <end position="532"/>
    </location>
</feature>
<feature type="compositionally biased region" description="Basic and acidic residues" evidence="1">
    <location>
        <begin position="651"/>
        <end position="660"/>
    </location>
</feature>
<dbReference type="HOGENOM" id="CLU_004932_0_0_1"/>
<feature type="region of interest" description="Disordered" evidence="1">
    <location>
        <begin position="1328"/>
        <end position="1397"/>
    </location>
</feature>
<evidence type="ECO:0000256" key="1">
    <source>
        <dbReference type="SAM" id="MobiDB-lite"/>
    </source>
</evidence>
<feature type="compositionally biased region" description="Acidic residues" evidence="1">
    <location>
        <begin position="809"/>
        <end position="820"/>
    </location>
</feature>
<keyword evidence="3" id="KW-1185">Reference proteome</keyword>
<proteinExistence type="predicted"/>
<dbReference type="RefSeq" id="XP_001880073.1">
    <property type="nucleotide sequence ID" value="XM_001880038.1"/>
</dbReference>
<feature type="compositionally biased region" description="Basic and acidic residues" evidence="1">
    <location>
        <begin position="870"/>
        <end position="880"/>
    </location>
</feature>
<feature type="region of interest" description="Disordered" evidence="1">
    <location>
        <begin position="1"/>
        <end position="77"/>
    </location>
</feature>
<evidence type="ECO:0000313" key="2">
    <source>
        <dbReference type="EMBL" id="EDR09724.1"/>
    </source>
</evidence>
<sequence length="1397" mass="155162">MTDLSLSTLSLNSTGSDSQNEDWDRSLEITDEETTLSPLTRTTPRNSVVFPADDTPGRMVKTGGCGHRRDGSVDGKGKRTLSELMKMHSERGTNCQFSAEEASRVADVLGQWINASSSPYESEDDFFFNLLMAENQRPQAPVLNSPRVDLAPVSKDRIQKRHSRVSQSPMATDRNYNVDKRVQLISPPPEETLRRVSRQTPFTPSLLANPPTPANSKRKRTQPAVASSSQLSPTESHLAYISEEPALPVEATPNPKPRKQVRHRTQSIDSPTRPTRVENHARVSTTPSRPDRILVKSPHHKNPDADYIPSVPALVLSAVPKRRAALGARSRRSATPIPPYEPPKDVFTPPREVFLTPNVPKSVSKSSKRKTPAASTKAKGLKILTAPSIIKQELPDIDLTAPMPPASPTDDPLLLSGPPEPRSTPIRRSPLKRMLSHGVQAQLDNLPPSSPMDDEEQGGATEGVNYFDWNHHTEPEGSTDFSMELDPADADVPPVQLFDLNPPDDAGGWSDSDDDATGENEDKMEGHGEYTGKWRMMKVRTKADPPSSATRGRMEQWGRPISPFPKVKKVNWLGGVVEEEQPSLAVEEAPQEQPEEEEQELLPEPEQTSFEQEDEERQEEEEVRRMSVEPDIRDESLEEPQNVSLDVDSSFESHPEHIEDQTPDTSHSQEEGASIESQERSIEEADEEEDEEEREVRQMSVEHDPEEEENQNDLSAASISQEQAQEALPSVPSSLEGALPLRHASPADGPRNEILGVDSSIPFPSLAPFEAGLTIHQPQPDENLAAALRDDDTFMHDVEPSPEQQVAYSDDEDSEDDSSDGDAVGVVKISSTDPRAAARAAAILKQHDYDCYTKITMKRRHSEMKRRRDSHSAVDELAKETRRRGVSAAGVGKESREKKRRRSTLGMGVLGDMVFIPGSPATTLPKLLAEAEAEVVRMSPVKGSLVREGFDGVGHRDPFKTPLPRRVEYLKKVSIGSRKQVDEHSNNDEESRERIWTKEDWKQLDGCFTDERLAIGHRLSAEFTQDGLAPVDMVQVSDVVERFFILMGGLEAVETFGGAWESTIRRDCLTQRVHALQNKQRSGKVALPTTPHVPNTSGFNALEGGTRIPFMEVPDFTPLGRRAPPPRTLRPAFPSPVVEGAPFANVAHEKERKRKVPASLLAPRYSHLLEEAIAISQDLPLLTSTSRVEENILEGEAADQSYEEEHIMESFEEEHTADAYEEENTQESFEQPQTPATIGNRVKGFFFSYLPTLSKTAPPVHKRHVPRQPGLPLPPLEVLEKSRGPITTPVRPPLPKVRHPKEMVHLHPAPQPQPKSSLIPRARKPQRLVDLHPLPPPPPPPEPIPRPRRSSGGSVKDLVRGFEDLKKNNAKPVELKRVRSIGEMNRGQASSRPAWKP</sequence>
<feature type="compositionally biased region" description="Polar residues" evidence="1">
    <location>
        <begin position="224"/>
        <end position="235"/>
    </location>
</feature>
<feature type="compositionally biased region" description="Basic residues" evidence="1">
    <location>
        <begin position="860"/>
        <end position="869"/>
    </location>
</feature>
<feature type="region of interest" description="Disordered" evidence="1">
    <location>
        <begin position="579"/>
        <end position="766"/>
    </location>
</feature>
<dbReference type="KEGG" id="lbc:LACBIDRAFT_293962"/>
<feature type="compositionally biased region" description="Polar residues" evidence="1">
    <location>
        <begin position="1226"/>
        <end position="1237"/>
    </location>
</feature>
<dbReference type="OrthoDB" id="3258279at2759"/>
<feature type="compositionally biased region" description="Basic and acidic residues" evidence="1">
    <location>
        <begin position="67"/>
        <end position="77"/>
    </location>
</feature>
<accession>B0D7Y4</accession>
<dbReference type="GeneID" id="6075677"/>
<feature type="compositionally biased region" description="Acidic residues" evidence="1">
    <location>
        <begin position="684"/>
        <end position="693"/>
    </location>
</feature>
<feature type="compositionally biased region" description="Acidic residues" evidence="1">
    <location>
        <begin position="611"/>
        <end position="621"/>
    </location>
</feature>
<dbReference type="InParanoid" id="B0D7Y4"/>
<feature type="compositionally biased region" description="Basic and acidic residues" evidence="1">
    <location>
        <begin position="694"/>
        <end position="703"/>
    </location>
</feature>
<feature type="region of interest" description="Disordered" evidence="1">
    <location>
        <begin position="1216"/>
        <end position="1237"/>
    </location>
</feature>
<name>B0D7Y4_LACBS</name>
<feature type="compositionally biased region" description="Low complexity" evidence="1">
    <location>
        <begin position="715"/>
        <end position="727"/>
    </location>
</feature>
<feature type="compositionally biased region" description="Acidic residues" evidence="1">
    <location>
        <begin position="589"/>
        <end position="603"/>
    </location>
</feature>
<dbReference type="STRING" id="486041.B0D7Y4"/>
<feature type="region of interest" description="Disordered" evidence="1">
    <location>
        <begin position="860"/>
        <end position="902"/>
    </location>
</feature>
<feature type="compositionally biased region" description="Basic residues" evidence="1">
    <location>
        <begin position="256"/>
        <end position="265"/>
    </location>
</feature>